<dbReference type="STRING" id="645134.A0A0L0HQL9"/>
<evidence type="ECO:0000313" key="8">
    <source>
        <dbReference type="EMBL" id="KND03686.1"/>
    </source>
</evidence>
<feature type="compositionally biased region" description="Polar residues" evidence="6">
    <location>
        <begin position="191"/>
        <end position="204"/>
    </location>
</feature>
<feature type="compositionally biased region" description="Low complexity" evidence="6">
    <location>
        <begin position="963"/>
        <end position="978"/>
    </location>
</feature>
<evidence type="ECO:0000259" key="7">
    <source>
        <dbReference type="Pfam" id="PF11916"/>
    </source>
</evidence>
<dbReference type="AlphaFoldDB" id="A0A0L0HQL9"/>
<dbReference type="VEuPathDB" id="FungiDB:SPPG_01153"/>
<dbReference type="InterPro" id="IPR016024">
    <property type="entry name" value="ARM-type_fold"/>
</dbReference>
<dbReference type="Gene3D" id="1.25.10.10">
    <property type="entry name" value="Leucine-rich Repeat Variant"/>
    <property type="match status" value="3"/>
</dbReference>
<keyword evidence="4" id="KW-0472">Membrane</keyword>
<dbReference type="InterPro" id="IPR011989">
    <property type="entry name" value="ARM-like"/>
</dbReference>
<feature type="region of interest" description="Disordered" evidence="6">
    <location>
        <begin position="891"/>
        <end position="1010"/>
    </location>
</feature>
<dbReference type="PROSITE" id="PS50077">
    <property type="entry name" value="HEAT_REPEAT"/>
    <property type="match status" value="1"/>
</dbReference>
<reference evidence="8 9" key="1">
    <citation type="submission" date="2009-08" db="EMBL/GenBank/DDBJ databases">
        <title>The Genome Sequence of Spizellomyces punctatus strain DAOM BR117.</title>
        <authorList>
            <consortium name="The Broad Institute Genome Sequencing Platform"/>
            <person name="Russ C."/>
            <person name="Cuomo C."/>
            <person name="Shea T."/>
            <person name="Young S.K."/>
            <person name="Zeng Q."/>
            <person name="Koehrsen M."/>
            <person name="Haas B."/>
            <person name="Borodovsky M."/>
            <person name="Guigo R."/>
            <person name="Alvarado L."/>
            <person name="Berlin A."/>
            <person name="Bochicchio J."/>
            <person name="Borenstein D."/>
            <person name="Chapman S."/>
            <person name="Chen Z."/>
            <person name="Engels R."/>
            <person name="Freedman E."/>
            <person name="Gellesch M."/>
            <person name="Goldberg J."/>
            <person name="Griggs A."/>
            <person name="Gujja S."/>
            <person name="Heiman D."/>
            <person name="Hepburn T."/>
            <person name="Howarth C."/>
            <person name="Jen D."/>
            <person name="Larson L."/>
            <person name="Lewis B."/>
            <person name="Mehta T."/>
            <person name="Park D."/>
            <person name="Pearson M."/>
            <person name="Roberts A."/>
            <person name="Saif S."/>
            <person name="Shenoy N."/>
            <person name="Sisk P."/>
            <person name="Stolte C."/>
            <person name="Sykes S."/>
            <person name="Thomson T."/>
            <person name="Walk T."/>
            <person name="White J."/>
            <person name="Yandava C."/>
            <person name="Burger G."/>
            <person name="Gray M.W."/>
            <person name="Holland P.W.H."/>
            <person name="King N."/>
            <person name="Lang F.B.F."/>
            <person name="Roger A.J."/>
            <person name="Ruiz-Trillo I."/>
            <person name="Lander E."/>
            <person name="Nusbaum C."/>
        </authorList>
    </citation>
    <scope>NUCLEOTIDE SEQUENCE [LARGE SCALE GENOMIC DNA]</scope>
    <source>
        <strain evidence="8 9">DAOM BR117</strain>
    </source>
</reference>
<keyword evidence="9" id="KW-1185">Reference proteome</keyword>
<name>A0A0L0HQL9_SPIPD</name>
<sequence length="1010" mass="110905">MPPQSEPSPFTPQIVRGLSDKLYEKRKAAALEVERLIRDALTTSDHTRISAILRTLIDDFAYSSLPNARNGGLIALAAAAIALGIADLSRHLDAIVPPILSCFSDQDSRVRYYACESMYNVAKVARGDILKHFNEIFDALSKLSSDAEPSVKNGAELLDRLMKDIVSERAVYWAPTQLEEGPESLRKAAEQPTSPTVGSPSANPVQPAVPPLPGTVPLLPGMKPNQFNLPRFIPLLAERIHTLAPFTRTFLVQWISVLDSVPDLELIAYLPDFLDGLFNYLSDPNIDVRVATLNVLAEFLKEIRDVVETQRSRGALKIRGKVTKPSNGRTHRRAWSDAGPPPPYSVGGIHDDDMNEKASVKSLTISSGPEPVESPIVSNDDQIPAAHDTGREDAKMASDLSEKPRNEAVDGSQPYVPGLSVVLDIGRMTEILIPHLMSTDEETQATALRWINEFIILAREVMLPYTPMLLNAILPSSAHSVNAIRNVAVETNSNLYKLILDLPTSSLPSGESQVPVDAAQGGPRAITVTPPSEETTYATPASHNNGAQLDSIDLHATVDTLTLQFQDEREETRVAALEWLLMLHKKAPRRVLNSDDATFQALLRTLSDSSEEVVKRDLQLLAQVSQHSDDEYFSRFMVNLLSLFSTDRRLLETRGSLIIRQLCLSLNPERMYRTFAEILEREEDLEFASTMIQNLNFILITAPELADLRRRLKNLDSRDGILLFTALYRSWCHNAVAVFSLCLLAQAYEHASALLTLFADLEITVNLLIQIDKLVQLLESPVFTYLRLQLLEPDRYPHLFKCLYGILMLLPQSSAFATLRNRLNSVSSMVFMFSGGAGMSAGLPASTVSDSSPRGSVSALGNRTGSRPKAGEASPPPQVRWNELLQQFRSVQARHERSRRLGGRGSLPSLDRSGNSKRRVRSSRADEINGGDDSSSLPHLSAGHGSGDHSRTMNPTITRERSGSFASSSGGRYSRVGSGNPGGSPGRSSSESSRVVRKTTAPGFGVRRAQ</sequence>
<evidence type="ECO:0000256" key="3">
    <source>
        <dbReference type="ARBA" id="ARBA00022737"/>
    </source>
</evidence>
<dbReference type="PANTHER" id="PTHR16023:SF0">
    <property type="entry name" value="PROTEIN VAC14 HOMOLOG"/>
    <property type="match status" value="1"/>
</dbReference>
<dbReference type="InterPro" id="IPR021133">
    <property type="entry name" value="HEAT_type_2"/>
</dbReference>
<dbReference type="GO" id="GO:0006661">
    <property type="term" value="P:phosphatidylinositol biosynthetic process"/>
    <property type="evidence" value="ECO:0007669"/>
    <property type="project" value="InterPro"/>
</dbReference>
<dbReference type="GO" id="GO:0010008">
    <property type="term" value="C:endosome membrane"/>
    <property type="evidence" value="ECO:0007669"/>
    <property type="project" value="TreeGrafter"/>
</dbReference>
<dbReference type="Pfam" id="PF12755">
    <property type="entry name" value="Vac14_Fab1_bd"/>
    <property type="match status" value="1"/>
</dbReference>
<evidence type="ECO:0000256" key="2">
    <source>
        <dbReference type="ARBA" id="ARBA00010225"/>
    </source>
</evidence>
<comment type="subcellular location">
    <subcellularLocation>
        <location evidence="1">Endomembrane system</location>
    </subcellularLocation>
</comment>
<dbReference type="GO" id="GO:0070772">
    <property type="term" value="C:PAS complex"/>
    <property type="evidence" value="ECO:0007669"/>
    <property type="project" value="InterPro"/>
</dbReference>
<dbReference type="Pfam" id="PF11916">
    <property type="entry name" value="Vac14_Fig4_bd"/>
    <property type="match status" value="1"/>
</dbReference>
<evidence type="ECO:0000256" key="1">
    <source>
        <dbReference type="ARBA" id="ARBA00004308"/>
    </source>
</evidence>
<comment type="similarity">
    <text evidence="2">Belongs to the VAC14 family.</text>
</comment>
<dbReference type="Proteomes" id="UP000053201">
    <property type="component" value="Unassembled WGS sequence"/>
</dbReference>
<dbReference type="eggNOG" id="KOG0212">
    <property type="taxonomic scope" value="Eukaryota"/>
</dbReference>
<dbReference type="InterPro" id="IPR026825">
    <property type="entry name" value="Vac14"/>
</dbReference>
<feature type="region of interest" description="Disordered" evidence="6">
    <location>
        <begin position="365"/>
        <end position="412"/>
    </location>
</feature>
<dbReference type="GO" id="GO:0000329">
    <property type="term" value="C:fungal-type vacuole membrane"/>
    <property type="evidence" value="ECO:0007669"/>
    <property type="project" value="TreeGrafter"/>
</dbReference>
<evidence type="ECO:0000256" key="5">
    <source>
        <dbReference type="PROSITE-ProRule" id="PRU00103"/>
    </source>
</evidence>
<evidence type="ECO:0000256" key="4">
    <source>
        <dbReference type="ARBA" id="ARBA00023136"/>
    </source>
</evidence>
<feature type="region of interest" description="Disordered" evidence="6">
    <location>
        <begin position="182"/>
        <end position="207"/>
    </location>
</feature>
<evidence type="ECO:0000313" key="9">
    <source>
        <dbReference type="Proteomes" id="UP000053201"/>
    </source>
</evidence>
<dbReference type="OMA" id="QCYQHVS"/>
<feature type="compositionally biased region" description="Basic and acidic residues" evidence="6">
    <location>
        <begin position="388"/>
        <end position="408"/>
    </location>
</feature>
<dbReference type="InterPro" id="IPR021841">
    <property type="entry name" value="VAC14_Fig4p-bd"/>
</dbReference>
<gene>
    <name evidence="8" type="ORF">SPPG_01153</name>
</gene>
<organism evidence="8 9">
    <name type="scientific">Spizellomyces punctatus (strain DAOM BR117)</name>
    <dbReference type="NCBI Taxonomy" id="645134"/>
    <lineage>
        <taxon>Eukaryota</taxon>
        <taxon>Fungi</taxon>
        <taxon>Fungi incertae sedis</taxon>
        <taxon>Chytridiomycota</taxon>
        <taxon>Chytridiomycota incertae sedis</taxon>
        <taxon>Chytridiomycetes</taxon>
        <taxon>Spizellomycetales</taxon>
        <taxon>Spizellomycetaceae</taxon>
        <taxon>Spizellomyces</taxon>
    </lineage>
</organism>
<feature type="region of interest" description="Disordered" evidence="6">
    <location>
        <begin position="322"/>
        <end position="353"/>
    </location>
</feature>
<dbReference type="SUPFAM" id="SSF48371">
    <property type="entry name" value="ARM repeat"/>
    <property type="match status" value="1"/>
</dbReference>
<feature type="domain" description="Vacuolar protein 14 C-terminal Fig4-binding" evidence="7">
    <location>
        <begin position="649"/>
        <end position="826"/>
    </location>
</feature>
<feature type="region of interest" description="Disordered" evidence="6">
    <location>
        <begin position="843"/>
        <end position="878"/>
    </location>
</feature>
<protein>
    <recommendedName>
        <fullName evidence="7">Vacuolar protein 14 C-terminal Fig4-binding domain-containing protein</fullName>
    </recommendedName>
</protein>
<accession>A0A0L0HQL9</accession>
<dbReference type="EMBL" id="KQ257451">
    <property type="protein sequence ID" value="KND03686.1"/>
    <property type="molecule type" value="Genomic_DNA"/>
</dbReference>
<dbReference type="PANTHER" id="PTHR16023">
    <property type="entry name" value="TAX1 BINDING PROTEIN-RELATED"/>
    <property type="match status" value="1"/>
</dbReference>
<dbReference type="FunCoup" id="A0A0L0HQL9">
    <property type="interactions" value="624"/>
</dbReference>
<proteinExistence type="inferred from homology"/>
<feature type="compositionally biased region" description="Polar residues" evidence="6">
    <location>
        <begin position="846"/>
        <end position="865"/>
    </location>
</feature>
<feature type="repeat" description="HEAT" evidence="5">
    <location>
        <begin position="95"/>
        <end position="133"/>
    </location>
</feature>
<keyword evidence="3" id="KW-0677">Repeat</keyword>
<dbReference type="GeneID" id="27684837"/>
<evidence type="ECO:0000256" key="6">
    <source>
        <dbReference type="SAM" id="MobiDB-lite"/>
    </source>
</evidence>
<dbReference type="InParanoid" id="A0A0L0HQL9"/>
<dbReference type="OrthoDB" id="5574975at2759"/>
<dbReference type="RefSeq" id="XP_016611725.1">
    <property type="nucleotide sequence ID" value="XM_016749476.1"/>
</dbReference>